<protein>
    <recommendedName>
        <fullName evidence="6">Phage protein</fullName>
    </recommendedName>
</protein>
<dbReference type="EMBL" id="JAFBXE010000040">
    <property type="protein sequence ID" value="MBM2415272.1"/>
    <property type="molecule type" value="Genomic_DNA"/>
</dbReference>
<dbReference type="Proteomes" id="UP000755667">
    <property type="component" value="Unassembled WGS sequence"/>
</dbReference>
<reference evidence="2 5" key="1">
    <citation type="submission" date="2021-01" db="EMBL/GenBank/DDBJ databases">
        <title>Diatom-associated Roseobacters Show Island Model of Population Structure.</title>
        <authorList>
            <person name="Qu L."/>
            <person name="Feng X."/>
            <person name="Chen Y."/>
            <person name="Li L."/>
            <person name="Wang X."/>
            <person name="Hu Z."/>
            <person name="Wang H."/>
            <person name="Luo H."/>
        </authorList>
    </citation>
    <scope>NUCLEOTIDE SEQUENCE</scope>
    <source>
        <strain evidence="3 5">CC28-63</strain>
        <strain evidence="2">CC28-69</strain>
    </source>
</reference>
<sequence>MKPIVITTKKLQDALRELENKANAARLLNGSEKAQKAWDEAKETHEAIEAPIAAAVEEALSEVNGKASAFTLTTFCEVNDFCVELEEELQNRGITLKSLLGTVATLISEGPSAKAYKYSASGTKITVKRVTDGWRLIDVKRVDVYPKQPARRTVEVSAAAADDIRRHMFEGLQIRET</sequence>
<evidence type="ECO:0000313" key="4">
    <source>
        <dbReference type="Proteomes" id="UP000755667"/>
    </source>
</evidence>
<proteinExistence type="predicted"/>
<dbReference type="RefSeq" id="WP_138488005.1">
    <property type="nucleotide sequence ID" value="NZ_JAFBWU010000040.1"/>
</dbReference>
<evidence type="ECO:0000256" key="1">
    <source>
        <dbReference type="SAM" id="Coils"/>
    </source>
</evidence>
<organism evidence="2 4">
    <name type="scientific">Marivita cryptomonadis</name>
    <dbReference type="NCBI Taxonomy" id="505252"/>
    <lineage>
        <taxon>Bacteria</taxon>
        <taxon>Pseudomonadati</taxon>
        <taxon>Pseudomonadota</taxon>
        <taxon>Alphaproteobacteria</taxon>
        <taxon>Rhodobacterales</taxon>
        <taxon>Roseobacteraceae</taxon>
        <taxon>Marivita</taxon>
    </lineage>
</organism>
<dbReference type="EMBL" id="JAFBXF010000040">
    <property type="protein sequence ID" value="MBM2419948.1"/>
    <property type="molecule type" value="Genomic_DNA"/>
</dbReference>
<keyword evidence="1" id="KW-0175">Coiled coil</keyword>
<comment type="caution">
    <text evidence="2">The sequence shown here is derived from an EMBL/GenBank/DDBJ whole genome shotgun (WGS) entry which is preliminary data.</text>
</comment>
<name>A0A9Q2S7L1_9RHOB</name>
<dbReference type="AlphaFoldDB" id="A0A9Q2S7L1"/>
<keyword evidence="5" id="KW-1185">Reference proteome</keyword>
<evidence type="ECO:0008006" key="6">
    <source>
        <dbReference type="Google" id="ProtNLM"/>
    </source>
</evidence>
<feature type="coiled-coil region" evidence="1">
    <location>
        <begin position="8"/>
        <end position="35"/>
    </location>
</feature>
<evidence type="ECO:0000313" key="5">
    <source>
        <dbReference type="Proteomes" id="UP000809440"/>
    </source>
</evidence>
<accession>A0A9Q2S7L1</accession>
<evidence type="ECO:0000313" key="3">
    <source>
        <dbReference type="EMBL" id="MBM2419948.1"/>
    </source>
</evidence>
<evidence type="ECO:0000313" key="2">
    <source>
        <dbReference type="EMBL" id="MBM2415272.1"/>
    </source>
</evidence>
<dbReference type="Proteomes" id="UP000809440">
    <property type="component" value="Unassembled WGS sequence"/>
</dbReference>
<gene>
    <name evidence="2" type="ORF">JQX41_23475</name>
    <name evidence="3" type="ORF">JQX48_23520</name>
</gene>